<accession>A0A1Y5EHK0</accession>
<keyword evidence="1" id="KW-0175">Coiled coil</keyword>
<proteinExistence type="predicted"/>
<sequence>MCSTPKPKQKVKGKKSTNVVSILSQMNAEQRKQFAERANAASERREIEEQKAILEQTQIDLNKAHTSLKKNTMASKPWHYWLINASFSEIFQTLLHKKYAMK</sequence>
<reference evidence="3" key="1">
    <citation type="journal article" date="2017" name="Proc. Natl. Acad. Sci. U.S.A.">
        <title>Simulation of Deepwater Horizon oil plume reveals substrate specialization within a complex community of hydrocarbon degraders.</title>
        <authorList>
            <person name="Hu P."/>
            <person name="Dubinsky E.A."/>
            <person name="Probst A.J."/>
            <person name="Wang J."/>
            <person name="Sieber C.M.K."/>
            <person name="Tom L.M."/>
            <person name="Gardinali P."/>
            <person name="Banfield J.F."/>
            <person name="Atlas R.M."/>
            <person name="Andersen G.L."/>
        </authorList>
    </citation>
    <scope>NUCLEOTIDE SEQUENCE [LARGE SCALE GENOMIC DNA]</scope>
</reference>
<dbReference type="Proteomes" id="UP000243053">
    <property type="component" value="Unassembled WGS sequence"/>
</dbReference>
<gene>
    <name evidence="2" type="ORF">A9Q75_10215</name>
</gene>
<name>A0A1Y5EHK0_COLPS</name>
<comment type="caution">
    <text evidence="2">The sequence shown here is derived from an EMBL/GenBank/DDBJ whole genome shotgun (WGS) entry which is preliminary data.</text>
</comment>
<dbReference type="AlphaFoldDB" id="A0A1Y5EHK0"/>
<protein>
    <submittedName>
        <fullName evidence="2">Uncharacterized protein</fullName>
    </submittedName>
</protein>
<organism evidence="2 3">
    <name type="scientific">Colwellia psychrerythraea</name>
    <name type="common">Vibrio psychroerythus</name>
    <dbReference type="NCBI Taxonomy" id="28229"/>
    <lineage>
        <taxon>Bacteria</taxon>
        <taxon>Pseudomonadati</taxon>
        <taxon>Pseudomonadota</taxon>
        <taxon>Gammaproteobacteria</taxon>
        <taxon>Alteromonadales</taxon>
        <taxon>Colwelliaceae</taxon>
        <taxon>Colwellia</taxon>
    </lineage>
</organism>
<dbReference type="EMBL" id="MAAF01000060">
    <property type="protein sequence ID" value="OUR80594.1"/>
    <property type="molecule type" value="Genomic_DNA"/>
</dbReference>
<evidence type="ECO:0000313" key="2">
    <source>
        <dbReference type="EMBL" id="OUR80594.1"/>
    </source>
</evidence>
<feature type="coiled-coil region" evidence="1">
    <location>
        <begin position="25"/>
        <end position="64"/>
    </location>
</feature>
<evidence type="ECO:0000313" key="3">
    <source>
        <dbReference type="Proteomes" id="UP000243053"/>
    </source>
</evidence>
<evidence type="ECO:0000256" key="1">
    <source>
        <dbReference type="SAM" id="Coils"/>
    </source>
</evidence>